<keyword evidence="4" id="KW-1185">Reference proteome</keyword>
<name>E8U9Q0_DEIML</name>
<evidence type="ECO:0008006" key="5">
    <source>
        <dbReference type="Google" id="ProtNLM"/>
    </source>
</evidence>
<organism evidence="3 4">
    <name type="scientific">Deinococcus maricopensis (strain DSM 21211 / LMG 22137 / NRRL B-23946 / LB-34)</name>
    <dbReference type="NCBI Taxonomy" id="709986"/>
    <lineage>
        <taxon>Bacteria</taxon>
        <taxon>Thermotogati</taxon>
        <taxon>Deinococcota</taxon>
        <taxon>Deinococci</taxon>
        <taxon>Deinococcales</taxon>
        <taxon>Deinococcaceae</taxon>
        <taxon>Deinococcus</taxon>
    </lineage>
</organism>
<reference evidence="4" key="2">
    <citation type="submission" date="2011-01" db="EMBL/GenBank/DDBJ databases">
        <title>The complete genome of Deinococcus maricopensis DSM 21211.</title>
        <authorList>
            <consortium name="US DOE Joint Genome Institute (JGI-PGF)"/>
            <person name="Lucas S."/>
            <person name="Copeland A."/>
            <person name="Lapidus A."/>
            <person name="Goodwin L."/>
            <person name="Pitluck S."/>
            <person name="Kyrpides N."/>
            <person name="Mavromatis K."/>
            <person name="Pagani I."/>
            <person name="Ivanova N."/>
            <person name="Ovchinnikova G."/>
            <person name="Zeytun A."/>
            <person name="Detter J.C."/>
            <person name="Han C."/>
            <person name="Land M."/>
            <person name="Hauser L."/>
            <person name="Markowitz V."/>
            <person name="Cheng J.-F."/>
            <person name="Hugenholtz P."/>
            <person name="Woyke T."/>
            <person name="Wu D."/>
            <person name="Pukall R."/>
            <person name="Gehrich-Schroeter G."/>
            <person name="Brambilla E."/>
            <person name="Klenk H.-P."/>
            <person name="Eisen J.A."/>
        </authorList>
    </citation>
    <scope>NUCLEOTIDE SEQUENCE [LARGE SCALE GENOMIC DNA]</scope>
    <source>
        <strain evidence="4">DSM 21211 / LMG 22137 / NRRL B-23946 / LB-34</strain>
    </source>
</reference>
<keyword evidence="2" id="KW-0472">Membrane</keyword>
<keyword evidence="2" id="KW-1133">Transmembrane helix</keyword>
<dbReference type="Pfam" id="PF20554">
    <property type="entry name" value="DUF6766"/>
    <property type="match status" value="1"/>
</dbReference>
<keyword evidence="2" id="KW-0812">Transmembrane</keyword>
<dbReference type="OrthoDB" id="187863at2"/>
<dbReference type="EMBL" id="CP002454">
    <property type="protein sequence ID" value="ADV67789.1"/>
    <property type="molecule type" value="Genomic_DNA"/>
</dbReference>
<sequence length="225" mass="25110" precursor="true">MSRIWKHNGLSIVAFTLFLLFWGAQSWAGFLDHNDDAREHHQPTVTYGQYLQSGDFWESAGENWESEFLQMAAFVVLTAVLHQRGSAESNKLPDEPGAQEEKQQEEDSVHHPRPDAPGPVRRGGWQLGLYAHSLSTALALLFVLSMTVHALGGTAAYNEERQEHGEEPVTVAQFVTSARFWSQSLENWQSEFLAVGSMVVLTIFLRERHSAESKPVGAPHAETGK</sequence>
<evidence type="ECO:0000313" key="3">
    <source>
        <dbReference type="EMBL" id="ADV67789.1"/>
    </source>
</evidence>
<dbReference type="RefSeq" id="WP_013557294.1">
    <property type="nucleotide sequence ID" value="NC_014958.1"/>
</dbReference>
<feature type="compositionally biased region" description="Basic and acidic residues" evidence="1">
    <location>
        <begin position="91"/>
        <end position="114"/>
    </location>
</feature>
<dbReference type="HOGENOM" id="CLU_108410_0_0_0"/>
<dbReference type="eggNOG" id="ENOG502ZVT4">
    <property type="taxonomic scope" value="Bacteria"/>
</dbReference>
<protein>
    <recommendedName>
        <fullName evidence="5">Transmembrane protein</fullName>
    </recommendedName>
</protein>
<dbReference type="AlphaFoldDB" id="E8U9Q0"/>
<evidence type="ECO:0000256" key="1">
    <source>
        <dbReference type="SAM" id="MobiDB-lite"/>
    </source>
</evidence>
<accession>E8U9Q0</accession>
<reference evidence="3 4" key="1">
    <citation type="journal article" date="2011" name="Stand. Genomic Sci.">
        <title>Complete genome sequence of Deinococcus maricopensis type strain (LB-34).</title>
        <authorList>
            <person name="Pukall R."/>
            <person name="Zeytun A."/>
            <person name="Lucas S."/>
            <person name="Lapidus A."/>
            <person name="Hammon N."/>
            <person name="Deshpande S."/>
            <person name="Nolan M."/>
            <person name="Cheng J.F."/>
            <person name="Pitluck S."/>
            <person name="Liolios K."/>
            <person name="Pagani I."/>
            <person name="Mikhailova N."/>
            <person name="Ivanova N."/>
            <person name="Mavromatis K."/>
            <person name="Pati A."/>
            <person name="Tapia R."/>
            <person name="Han C."/>
            <person name="Goodwin L."/>
            <person name="Chen A."/>
            <person name="Palaniappan K."/>
            <person name="Land M."/>
            <person name="Hauser L."/>
            <person name="Chang Y.J."/>
            <person name="Jeffries C.D."/>
            <person name="Brambilla E.M."/>
            <person name="Rohde M."/>
            <person name="Goker M."/>
            <person name="Detter J.C."/>
            <person name="Woyke T."/>
            <person name="Bristow J."/>
            <person name="Eisen J.A."/>
            <person name="Markowitz V."/>
            <person name="Hugenholtz P."/>
            <person name="Kyrpides N.C."/>
            <person name="Klenk H.P."/>
        </authorList>
    </citation>
    <scope>NUCLEOTIDE SEQUENCE [LARGE SCALE GENOMIC DNA]</scope>
    <source>
        <strain evidence="4">DSM 21211 / LMG 22137 / NRRL B-23946 / LB-34</strain>
    </source>
</reference>
<evidence type="ECO:0000256" key="2">
    <source>
        <dbReference type="SAM" id="Phobius"/>
    </source>
</evidence>
<dbReference type="STRING" id="709986.Deima_2149"/>
<dbReference type="Proteomes" id="UP000008635">
    <property type="component" value="Chromosome"/>
</dbReference>
<dbReference type="InterPro" id="IPR046657">
    <property type="entry name" value="DUF6766"/>
</dbReference>
<feature type="region of interest" description="Disordered" evidence="1">
    <location>
        <begin position="87"/>
        <end position="120"/>
    </location>
</feature>
<proteinExistence type="predicted"/>
<dbReference type="KEGG" id="dmr:Deima_2149"/>
<feature type="transmembrane region" description="Helical" evidence="2">
    <location>
        <begin position="129"/>
        <end position="151"/>
    </location>
</feature>
<evidence type="ECO:0000313" key="4">
    <source>
        <dbReference type="Proteomes" id="UP000008635"/>
    </source>
</evidence>
<gene>
    <name evidence="3" type="ordered locus">Deima_2149</name>
</gene>